<comment type="caution">
    <text evidence="6">The sequence shown here is derived from an EMBL/GenBank/DDBJ whole genome shotgun (WGS) entry which is preliminary data.</text>
</comment>
<gene>
    <name evidence="6" type="ORF">K7J14_12750</name>
</gene>
<evidence type="ECO:0000313" key="7">
    <source>
        <dbReference type="Proteomes" id="UP001198163"/>
    </source>
</evidence>
<accession>A0AAE3EIZ3</accession>
<dbReference type="RefSeq" id="WP_230756944.1">
    <property type="nucleotide sequence ID" value="NZ_JAINWA010000003.1"/>
</dbReference>
<dbReference type="InterPro" id="IPR016131">
    <property type="entry name" value="Haemerythrin_Fe_BS"/>
</dbReference>
<dbReference type="Gene3D" id="1.20.120.50">
    <property type="entry name" value="Hemerythrin-like"/>
    <property type="match status" value="1"/>
</dbReference>
<evidence type="ECO:0000256" key="1">
    <source>
        <dbReference type="ARBA" id="ARBA00010587"/>
    </source>
</evidence>
<keyword evidence="2" id="KW-0813">Transport</keyword>
<keyword evidence="4" id="KW-0408">Iron</keyword>
<evidence type="ECO:0000256" key="3">
    <source>
        <dbReference type="ARBA" id="ARBA00022723"/>
    </source>
</evidence>
<evidence type="ECO:0000256" key="2">
    <source>
        <dbReference type="ARBA" id="ARBA00022621"/>
    </source>
</evidence>
<evidence type="ECO:0000259" key="5">
    <source>
        <dbReference type="Pfam" id="PF01814"/>
    </source>
</evidence>
<dbReference type="GO" id="GO:0046872">
    <property type="term" value="F:metal ion binding"/>
    <property type="evidence" value="ECO:0007669"/>
    <property type="project" value="UniProtKB-KW"/>
</dbReference>
<dbReference type="NCBIfam" id="TIGR02481">
    <property type="entry name" value="hemeryth_dom"/>
    <property type="match status" value="1"/>
</dbReference>
<keyword evidence="2" id="KW-0561">Oxygen transport</keyword>
<keyword evidence="7" id="KW-1185">Reference proteome</keyword>
<reference evidence="6" key="1">
    <citation type="submission" date="2021-08" db="EMBL/GenBank/DDBJ databases">
        <title>Comparative analyses of Brucepasteria parasyntrophica and Teretinema zuelzerae.</title>
        <authorList>
            <person name="Song Y."/>
            <person name="Brune A."/>
        </authorList>
    </citation>
    <scope>NUCLEOTIDE SEQUENCE</scope>
    <source>
        <strain evidence="6">DSM 1903</strain>
    </source>
</reference>
<proteinExistence type="inferred from homology"/>
<dbReference type="InterPro" id="IPR050669">
    <property type="entry name" value="Hemerythrin"/>
</dbReference>
<dbReference type="EMBL" id="JAINWA010000003">
    <property type="protein sequence ID" value="MCD1655562.1"/>
    <property type="molecule type" value="Genomic_DNA"/>
</dbReference>
<sequence length="139" mass="15927">MINVFKWDESLSTGFDEVDNQHKKLIRVIEDVHQAMEAADRDEADAGLKLAKDLKRLTDYTLYHFTEEEDLMRRNGFPGLESHKKEHEAFVAKITAQIKGLAASDAEASFQLYRFLGSWLLAHIARSDQEWAAFISQKA</sequence>
<dbReference type="Pfam" id="PF01814">
    <property type="entry name" value="Hemerythrin"/>
    <property type="match status" value="1"/>
</dbReference>
<dbReference type="AlphaFoldDB" id="A0AAE3EIZ3"/>
<evidence type="ECO:0000256" key="4">
    <source>
        <dbReference type="ARBA" id="ARBA00023004"/>
    </source>
</evidence>
<dbReference type="InterPro" id="IPR012312">
    <property type="entry name" value="Hemerythrin-like"/>
</dbReference>
<evidence type="ECO:0000313" key="6">
    <source>
        <dbReference type="EMBL" id="MCD1655562.1"/>
    </source>
</evidence>
<dbReference type="InterPro" id="IPR035938">
    <property type="entry name" value="Hemerythrin-like_sf"/>
</dbReference>
<name>A0AAE3EIZ3_9SPIR</name>
<dbReference type="PANTHER" id="PTHR37164">
    <property type="entry name" value="BACTERIOHEMERYTHRIN"/>
    <property type="match status" value="1"/>
</dbReference>
<dbReference type="GO" id="GO:0005344">
    <property type="term" value="F:oxygen carrier activity"/>
    <property type="evidence" value="ECO:0007669"/>
    <property type="project" value="UniProtKB-KW"/>
</dbReference>
<feature type="domain" description="Hemerythrin-like" evidence="5">
    <location>
        <begin position="14"/>
        <end position="133"/>
    </location>
</feature>
<dbReference type="Proteomes" id="UP001198163">
    <property type="component" value="Unassembled WGS sequence"/>
</dbReference>
<organism evidence="6 7">
    <name type="scientific">Teretinema zuelzerae</name>
    <dbReference type="NCBI Taxonomy" id="156"/>
    <lineage>
        <taxon>Bacteria</taxon>
        <taxon>Pseudomonadati</taxon>
        <taxon>Spirochaetota</taxon>
        <taxon>Spirochaetia</taxon>
        <taxon>Spirochaetales</taxon>
        <taxon>Treponemataceae</taxon>
        <taxon>Teretinema</taxon>
    </lineage>
</organism>
<dbReference type="CDD" id="cd12107">
    <property type="entry name" value="Hemerythrin"/>
    <property type="match status" value="1"/>
</dbReference>
<dbReference type="InterPro" id="IPR012827">
    <property type="entry name" value="Hemerythrin_metal-bd"/>
</dbReference>
<protein>
    <submittedName>
        <fullName evidence="6">Bacteriohemerythrin</fullName>
    </submittedName>
</protein>
<comment type="similarity">
    <text evidence="1">Belongs to the hemerythrin family.</text>
</comment>
<dbReference type="PANTHER" id="PTHR37164:SF1">
    <property type="entry name" value="BACTERIOHEMERYTHRIN"/>
    <property type="match status" value="1"/>
</dbReference>
<dbReference type="PROSITE" id="PS00550">
    <property type="entry name" value="HEMERYTHRINS"/>
    <property type="match status" value="1"/>
</dbReference>
<dbReference type="NCBIfam" id="NF033749">
    <property type="entry name" value="bact_hemeryth"/>
    <property type="match status" value="1"/>
</dbReference>
<dbReference type="SUPFAM" id="SSF47188">
    <property type="entry name" value="Hemerythrin-like"/>
    <property type="match status" value="1"/>
</dbReference>
<keyword evidence="3" id="KW-0479">Metal-binding</keyword>